<sequence>MAIDTLSLQGKIAIVTGSGRENGIGAGIAVALARNGAAVTIHYAKDSVTQRAHAVAEKIKEDGGKAIVIQGSIETPNGAQYLVDETLKGFGADHIDILVNNAGVGVFGETLSVEDSDITQLLDVNVKGPIFVAQAVVPVMPPGGRIVNISSIASKMGDDSVPIYGASKAAIDSLTWSWAKEWGRSKKITVNSVAPGPVTTDSNPYEEFQKPSIDITRAADRAGTPEDIADAVLLLVSEKARWITGQYISPKCGLCTTQNVDCVYRDARQPKIDYNTQVLLERMQLLEDRILSTSTLPTRTSHLEARGSGIDQPDLAEQVERQSDTLPGSNTMAQEPVFEVQIPLSHTANANHVFSWRLVQELVSETNKDGHDIQAHSDATDVFFHHGTSNSHSSTTLQPPTSWKLFDEITKSFCSSVDDTVFRLSDLIHLYFVDVNIFFPLLLRDDVVSIFEAVAGREVYGDKHIRTVDMPHYGLLLVVLCLALLSSSGQSNIHLDEHGESHRPSLDSVDTVKKEIELMHHLWGKARLVLGYISTDMSFAAAQSSMLASIFMGASGLVAEAFQWAHATAVKCESMAQSYTKNQPIPDAFRRLYWISFIYECDFISELSVLSPSGIARFENKIPYPDFTTQNYPISPSAPESDMRSTRSQEELVAFQITTNSAIRRFLNTVNSVVYDDKEQFRTRQSNYASWLLRISEDLWSHHSAIYRNLPEFLLTAPSHDVPMAGTDSSSPASLQSPTARIQNLPTGNNSWNILRLKGRYYAGQYIIHRPFIEFIVLNIDNFETHPCKDAVLKKSKSCLDGCMGFIKVFDVETVNALTCLFPTGMV</sequence>
<dbReference type="EMBL" id="PXOF01000023">
    <property type="protein sequence ID" value="RGP73927.1"/>
    <property type="molecule type" value="Genomic_DNA"/>
</dbReference>
<dbReference type="PANTHER" id="PTHR42760">
    <property type="entry name" value="SHORT-CHAIN DEHYDROGENASES/REDUCTASES FAMILY MEMBER"/>
    <property type="match status" value="1"/>
</dbReference>
<dbReference type="PRINTS" id="PR00080">
    <property type="entry name" value="SDRFAMILY"/>
</dbReference>
<keyword evidence="2" id="KW-0521">NADP</keyword>
<dbReference type="AlphaFoldDB" id="A0A395SP54"/>
<evidence type="ECO:0000313" key="4">
    <source>
        <dbReference type="Proteomes" id="UP000266152"/>
    </source>
</evidence>
<dbReference type="SUPFAM" id="SSF51735">
    <property type="entry name" value="NAD(P)-binding Rossmann-fold domains"/>
    <property type="match status" value="1"/>
</dbReference>
<evidence type="ECO:0000256" key="2">
    <source>
        <dbReference type="ARBA" id="ARBA00022857"/>
    </source>
</evidence>
<dbReference type="GO" id="GO:0006633">
    <property type="term" value="P:fatty acid biosynthetic process"/>
    <property type="evidence" value="ECO:0007669"/>
    <property type="project" value="TreeGrafter"/>
</dbReference>
<reference evidence="3 4" key="1">
    <citation type="journal article" date="2018" name="PLoS Pathog.">
        <title>Evolution of structural diversity of trichothecenes, a family of toxins produced by plant pathogenic and entomopathogenic fungi.</title>
        <authorList>
            <person name="Proctor R.H."/>
            <person name="McCormick S.P."/>
            <person name="Kim H.S."/>
            <person name="Cardoza R.E."/>
            <person name="Stanley A.M."/>
            <person name="Lindo L."/>
            <person name="Kelly A."/>
            <person name="Brown D.W."/>
            <person name="Lee T."/>
            <person name="Vaughan M.M."/>
            <person name="Alexander N.J."/>
            <person name="Busman M."/>
            <person name="Gutierrez S."/>
        </authorList>
    </citation>
    <scope>NUCLEOTIDE SEQUENCE [LARGE SCALE GENOMIC DNA]</scope>
    <source>
        <strain evidence="3 4">NRRL 3299</strain>
    </source>
</reference>
<evidence type="ECO:0000313" key="3">
    <source>
        <dbReference type="EMBL" id="RGP73927.1"/>
    </source>
</evidence>
<dbReference type="PROSITE" id="PS00061">
    <property type="entry name" value="ADH_SHORT"/>
    <property type="match status" value="1"/>
</dbReference>
<comment type="caution">
    <text evidence="3">The sequence shown here is derived from an EMBL/GenBank/DDBJ whole genome shotgun (WGS) entry which is preliminary data.</text>
</comment>
<comment type="similarity">
    <text evidence="1">Belongs to the short-chain dehydrogenases/reductases (SDR) family.</text>
</comment>
<dbReference type="STRING" id="5514.A0A395SP54"/>
<name>A0A395SP54_FUSSP</name>
<dbReference type="CDD" id="cd05233">
    <property type="entry name" value="SDR_c"/>
    <property type="match status" value="1"/>
</dbReference>
<proteinExistence type="inferred from homology"/>
<dbReference type="InterPro" id="IPR002347">
    <property type="entry name" value="SDR_fam"/>
</dbReference>
<keyword evidence="4" id="KW-1185">Reference proteome</keyword>
<dbReference type="GO" id="GO:0048038">
    <property type="term" value="F:quinone binding"/>
    <property type="evidence" value="ECO:0007669"/>
    <property type="project" value="TreeGrafter"/>
</dbReference>
<dbReference type="PANTHER" id="PTHR42760:SF76">
    <property type="entry name" value="CHAIN OXIDOREDUCTASE_DEHYDROGENASE, PUTATIVE-RELATED"/>
    <property type="match status" value="1"/>
</dbReference>
<evidence type="ECO:0000256" key="1">
    <source>
        <dbReference type="ARBA" id="ARBA00006484"/>
    </source>
</evidence>
<dbReference type="PRINTS" id="PR00081">
    <property type="entry name" value="GDHRDH"/>
</dbReference>
<dbReference type="FunFam" id="3.40.50.720:FF:000084">
    <property type="entry name" value="Short-chain dehydrogenase reductase"/>
    <property type="match status" value="1"/>
</dbReference>
<dbReference type="Pfam" id="PF13561">
    <property type="entry name" value="adh_short_C2"/>
    <property type="match status" value="1"/>
</dbReference>
<organism evidence="3 4">
    <name type="scientific">Fusarium sporotrichioides</name>
    <dbReference type="NCBI Taxonomy" id="5514"/>
    <lineage>
        <taxon>Eukaryota</taxon>
        <taxon>Fungi</taxon>
        <taxon>Dikarya</taxon>
        <taxon>Ascomycota</taxon>
        <taxon>Pezizomycotina</taxon>
        <taxon>Sordariomycetes</taxon>
        <taxon>Hypocreomycetidae</taxon>
        <taxon>Hypocreales</taxon>
        <taxon>Nectriaceae</taxon>
        <taxon>Fusarium</taxon>
    </lineage>
</organism>
<dbReference type="Gene3D" id="3.40.50.720">
    <property type="entry name" value="NAD(P)-binding Rossmann-like Domain"/>
    <property type="match status" value="1"/>
</dbReference>
<dbReference type="Proteomes" id="UP000266152">
    <property type="component" value="Unassembled WGS sequence"/>
</dbReference>
<dbReference type="InterPro" id="IPR020904">
    <property type="entry name" value="Sc_DH/Rdtase_CS"/>
</dbReference>
<accession>A0A395SP54</accession>
<dbReference type="InterPro" id="IPR036291">
    <property type="entry name" value="NAD(P)-bd_dom_sf"/>
</dbReference>
<protein>
    <submittedName>
        <fullName evidence="3">Oleate-activated transcription factor 1</fullName>
    </submittedName>
</protein>
<dbReference type="GO" id="GO:0016616">
    <property type="term" value="F:oxidoreductase activity, acting on the CH-OH group of donors, NAD or NADP as acceptor"/>
    <property type="evidence" value="ECO:0007669"/>
    <property type="project" value="TreeGrafter"/>
</dbReference>
<dbReference type="CDD" id="cd12148">
    <property type="entry name" value="fungal_TF_MHR"/>
    <property type="match status" value="1"/>
</dbReference>
<gene>
    <name evidence="3" type="ORF">FSPOR_1621</name>
</gene>